<evidence type="ECO:0000256" key="1">
    <source>
        <dbReference type="SAM" id="MobiDB-lite"/>
    </source>
</evidence>
<evidence type="ECO:0000313" key="2">
    <source>
        <dbReference type="EMBL" id="GAM41994.1"/>
    </source>
</evidence>
<feature type="region of interest" description="Disordered" evidence="1">
    <location>
        <begin position="44"/>
        <end position="64"/>
    </location>
</feature>
<keyword evidence="3" id="KW-1185">Reference proteome</keyword>
<dbReference type="Pfam" id="PF10042">
    <property type="entry name" value="DUF2278"/>
    <property type="match status" value="1"/>
</dbReference>
<accession>A0A0B8N5N0</accession>
<evidence type="ECO:0000313" key="3">
    <source>
        <dbReference type="Proteomes" id="UP000053095"/>
    </source>
</evidence>
<organism evidence="2 3">
    <name type="scientific">Talaromyces pinophilus</name>
    <name type="common">Penicillium pinophilum</name>
    <dbReference type="NCBI Taxonomy" id="128442"/>
    <lineage>
        <taxon>Eukaryota</taxon>
        <taxon>Fungi</taxon>
        <taxon>Dikarya</taxon>
        <taxon>Ascomycota</taxon>
        <taxon>Pezizomycotina</taxon>
        <taxon>Eurotiomycetes</taxon>
        <taxon>Eurotiomycetidae</taxon>
        <taxon>Eurotiales</taxon>
        <taxon>Trichocomaceae</taxon>
        <taxon>Talaromyces</taxon>
        <taxon>Talaromyces sect. Talaromyces</taxon>
    </lineage>
</organism>
<reference evidence="3" key="1">
    <citation type="journal article" date="2015" name="Genome Announc.">
        <title>Draft genome sequence of Talaromyces cellulolyticus strain Y-94, a source of lignocellulosic biomass-degrading enzymes.</title>
        <authorList>
            <person name="Fujii T."/>
            <person name="Koike H."/>
            <person name="Sawayama S."/>
            <person name="Yano S."/>
            <person name="Inoue H."/>
        </authorList>
    </citation>
    <scope>NUCLEOTIDE SEQUENCE [LARGE SCALE GENOMIC DNA]</scope>
    <source>
        <strain evidence="3">Y-94</strain>
    </source>
</reference>
<dbReference type="Proteomes" id="UP000053095">
    <property type="component" value="Unassembled WGS sequence"/>
</dbReference>
<dbReference type="EMBL" id="DF933839">
    <property type="protein sequence ID" value="GAM41994.1"/>
    <property type="molecule type" value="Genomic_DNA"/>
</dbReference>
<dbReference type="AlphaFoldDB" id="A0A0B8N5N0"/>
<protein>
    <submittedName>
        <fullName evidence="2">Uncharacterized protein</fullName>
    </submittedName>
</protein>
<proteinExistence type="predicted"/>
<feature type="compositionally biased region" description="Basic residues" evidence="1">
    <location>
        <begin position="48"/>
        <end position="60"/>
    </location>
</feature>
<name>A0A0B8N5N0_TALPI</name>
<dbReference type="InterPro" id="IPR019268">
    <property type="entry name" value="DUF2278"/>
</dbReference>
<gene>
    <name evidence="2" type="ORF">TCE0_043r15574</name>
</gene>
<sequence length="591" mass="67419">MPVDDYGVWKGLPVHFEFEDRYEDPKSPHLSLYYHDNSKKEPQFDRMHRQKHKHHPPNKNKPREIPGLFRAAINIKSIGRESRLAYWVNYNLDEHPIVQKLANLEFGFHSSKKGDGEALDYIRENLFDAKNGRKLPHDIDGPDNDIIDVLVPHVCRSIDKQAEIYIFGSRFSSKDGIHNVHMNQGNIKKFRDDDGVFQDGGLLIHYRDTGQWTGIFLGFASQTVHTDDKTGHAIPPLTWEEFLPTELSESSVAIKEATFKKRKSITLANLTNHKVSLAAWHLRNSAGQVQDLPNDAVLDAMATKGFEMSNLPLSTEGDTITLTDDRGLKVDGMQPGSGITPDYEVRLQLNPSTVLNPDDHELKGPVATTFKAQSAINLNIQFLDTDLKDIYHATWSTRIRKIENKKHFELTYKKRYPVAGDDVDFAITTARLDGFDGNNTNYEAQLEWGYKTRTLSITCKKKVDTTTRGIDLPGLDDSRQMLIDKAPNKFNDWKDNKGWGISALQKSRIFGPVLVRRYIGIWHGLELDVEIWPLRDAVGSIEVEYIVQASFKTASYSTACDEQSKLAEFLRSKDWFLPKDSLMTQLIMERY</sequence>